<feature type="compositionally biased region" description="Basic and acidic residues" evidence="1">
    <location>
        <begin position="13"/>
        <end position="49"/>
    </location>
</feature>
<evidence type="ECO:0000313" key="2">
    <source>
        <dbReference type="EMBL" id="ARN76395.1"/>
    </source>
</evidence>
<name>A0A1X9NKR9_9GAMM</name>
<keyword evidence="3" id="KW-1185">Reference proteome</keyword>
<protein>
    <submittedName>
        <fullName evidence="2">Uncharacterized protein</fullName>
    </submittedName>
</protein>
<feature type="compositionally biased region" description="Polar residues" evidence="1">
    <location>
        <begin position="55"/>
        <end position="71"/>
    </location>
</feature>
<feature type="region of interest" description="Disordered" evidence="1">
    <location>
        <begin position="1"/>
        <end position="71"/>
    </location>
</feature>
<accession>A0A1X9NKR9</accession>
<dbReference type="Proteomes" id="UP000193450">
    <property type="component" value="Chromosome"/>
</dbReference>
<dbReference type="EMBL" id="CP019343">
    <property type="protein sequence ID" value="ARN76395.1"/>
    <property type="molecule type" value="Genomic_DNA"/>
</dbReference>
<gene>
    <name evidence="2" type="ORF">BST96_12345</name>
</gene>
<sequence length="71" mass="8567">MAMSNRFFFNRRTGLDRRKGSEQRQNPRLDLSHKRRRKTDERRDQERSSAGDFYASNNYFSRSNLSSPDKH</sequence>
<dbReference type="AlphaFoldDB" id="A0A1X9NKR9"/>
<evidence type="ECO:0000313" key="3">
    <source>
        <dbReference type="Proteomes" id="UP000193450"/>
    </source>
</evidence>
<evidence type="ECO:0000256" key="1">
    <source>
        <dbReference type="SAM" id="MobiDB-lite"/>
    </source>
</evidence>
<organism evidence="2 3">
    <name type="scientific">Oceanicoccus sagamiensis</name>
    <dbReference type="NCBI Taxonomy" id="716816"/>
    <lineage>
        <taxon>Bacteria</taxon>
        <taxon>Pseudomonadati</taxon>
        <taxon>Pseudomonadota</taxon>
        <taxon>Gammaproteobacteria</taxon>
        <taxon>Cellvibrionales</taxon>
        <taxon>Spongiibacteraceae</taxon>
        <taxon>Oceanicoccus</taxon>
    </lineage>
</organism>
<proteinExistence type="predicted"/>
<reference evidence="2 3" key="1">
    <citation type="submission" date="2016-11" db="EMBL/GenBank/DDBJ databases">
        <title>Trade-off between light-utilization and light-protection in marine flavobacteria.</title>
        <authorList>
            <person name="Kumagai Y."/>
        </authorList>
    </citation>
    <scope>NUCLEOTIDE SEQUENCE [LARGE SCALE GENOMIC DNA]</scope>
    <source>
        <strain evidence="2 3">NBRC 107125</strain>
    </source>
</reference>
<dbReference type="KEGG" id="osg:BST96_12345"/>